<gene>
    <name evidence="2" type="ORF">GCM10025782_05010</name>
</gene>
<protein>
    <submittedName>
        <fullName evidence="2">Type IV toxin-antitoxin system AbiEi family antitoxin domain-containing protein</fullName>
    </submittedName>
</protein>
<dbReference type="Proteomes" id="UP001500556">
    <property type="component" value="Unassembled WGS sequence"/>
</dbReference>
<accession>A0ABP8XNG4</accession>
<feature type="domain" description="DUF559" evidence="1">
    <location>
        <begin position="215"/>
        <end position="278"/>
    </location>
</feature>
<proteinExistence type="predicted"/>
<keyword evidence="3" id="KW-1185">Reference proteome</keyword>
<reference evidence="3" key="1">
    <citation type="journal article" date="2019" name="Int. J. Syst. Evol. Microbiol.">
        <title>The Global Catalogue of Microorganisms (GCM) 10K type strain sequencing project: providing services to taxonomists for standard genome sequencing and annotation.</title>
        <authorList>
            <consortium name="The Broad Institute Genomics Platform"/>
            <consortium name="The Broad Institute Genome Sequencing Center for Infectious Disease"/>
            <person name="Wu L."/>
            <person name="Ma J."/>
        </authorList>
    </citation>
    <scope>NUCLEOTIDE SEQUENCE [LARGE SCALE GENOMIC DNA]</scope>
    <source>
        <strain evidence="3">JCM 18961</strain>
    </source>
</reference>
<name>A0ABP8XNG4_9MICO</name>
<comment type="caution">
    <text evidence="2">The sequence shown here is derived from an EMBL/GenBank/DDBJ whole genome shotgun (WGS) entry which is preliminary data.</text>
</comment>
<dbReference type="SUPFAM" id="SSF52980">
    <property type="entry name" value="Restriction endonuclease-like"/>
    <property type="match status" value="1"/>
</dbReference>
<dbReference type="Gene3D" id="3.40.960.10">
    <property type="entry name" value="VSR Endonuclease"/>
    <property type="match status" value="1"/>
</dbReference>
<sequence length="290" mass="32159">MTAVTALGGVTQRGPLLHLVSRAALERAVARGEVVRVARGRYALPTDEEARRRAHELTGTAVLISAAAHWGWARMWEPRRPQVAVPRGRKVPPERQSAVDVRWRTVPPTDVVDGWVTSRERTLLDCAALLPFEQALAITDSALRAGSVSRSVLAARVADLPRVHRARARRVFAEASPLAANPFESALRAIALGVAGLDVRCQVRIDDDRGWVGRVDLADRNLRIVVEADSMEYHGEREAMDRDVERYTRLVGDGWLVLRFTWSQVMTRPGWVAQMLAKAVAQRSHLVRAA</sequence>
<organism evidence="2 3">
    <name type="scientific">Pedococcus ginsenosidimutans</name>
    <dbReference type="NCBI Taxonomy" id="490570"/>
    <lineage>
        <taxon>Bacteria</taxon>
        <taxon>Bacillati</taxon>
        <taxon>Actinomycetota</taxon>
        <taxon>Actinomycetes</taxon>
        <taxon>Micrococcales</taxon>
        <taxon>Intrasporangiaceae</taxon>
        <taxon>Pedococcus</taxon>
    </lineage>
</organism>
<dbReference type="InterPro" id="IPR007569">
    <property type="entry name" value="DUF559"/>
</dbReference>
<evidence type="ECO:0000313" key="2">
    <source>
        <dbReference type="EMBL" id="GAA4711904.1"/>
    </source>
</evidence>
<dbReference type="InterPro" id="IPR011335">
    <property type="entry name" value="Restrct_endonuc-II-like"/>
</dbReference>
<dbReference type="Pfam" id="PF04480">
    <property type="entry name" value="DUF559"/>
    <property type="match status" value="1"/>
</dbReference>
<evidence type="ECO:0000313" key="3">
    <source>
        <dbReference type="Proteomes" id="UP001500556"/>
    </source>
</evidence>
<dbReference type="EMBL" id="BAABLO010000001">
    <property type="protein sequence ID" value="GAA4711904.1"/>
    <property type="molecule type" value="Genomic_DNA"/>
</dbReference>
<evidence type="ECO:0000259" key="1">
    <source>
        <dbReference type="Pfam" id="PF04480"/>
    </source>
</evidence>